<dbReference type="Proteomes" id="UP000028725">
    <property type="component" value="Unassembled WGS sequence"/>
</dbReference>
<accession>A0A085WKD9</accession>
<dbReference type="STRING" id="394096.DB31_7389"/>
<sequence length="221" mass="23798">MLLVVGALAPAVSAAGDFEWDVPGIVHHVDVAGTQEALGIPMKLHAVTSSWKPDALFKHFAEQFKKAGFFIPPPKGQTVVHGAITLTALDVDRLLAYSVIMRPNPDGKTTKVLLGTANVGQIRKPEDSAFVAVYPAADNLVTINIESGKSLSYTTKATQQQLQDFYREAMPKKGYTETKPGVFRKGNESVEVLSRPREGGGLTVIVMSRNGADDDLLEAPQ</sequence>
<proteinExistence type="predicted"/>
<keyword evidence="2" id="KW-1185">Reference proteome</keyword>
<dbReference type="EMBL" id="JMCB01000006">
    <property type="protein sequence ID" value="KFE68152.1"/>
    <property type="molecule type" value="Genomic_DNA"/>
</dbReference>
<gene>
    <name evidence="1" type="ORF">DB31_7389</name>
</gene>
<protein>
    <submittedName>
        <fullName evidence="1">Uncharacterized protein</fullName>
    </submittedName>
</protein>
<comment type="caution">
    <text evidence="1">The sequence shown here is derived from an EMBL/GenBank/DDBJ whole genome shotgun (WGS) entry which is preliminary data.</text>
</comment>
<name>A0A085WKD9_9BACT</name>
<organism evidence="1 2">
    <name type="scientific">Hyalangium minutum</name>
    <dbReference type="NCBI Taxonomy" id="394096"/>
    <lineage>
        <taxon>Bacteria</taxon>
        <taxon>Pseudomonadati</taxon>
        <taxon>Myxococcota</taxon>
        <taxon>Myxococcia</taxon>
        <taxon>Myxococcales</taxon>
        <taxon>Cystobacterineae</taxon>
        <taxon>Archangiaceae</taxon>
        <taxon>Hyalangium</taxon>
    </lineage>
</organism>
<dbReference type="AlphaFoldDB" id="A0A085WKD9"/>
<reference evidence="1 2" key="1">
    <citation type="submission" date="2014-04" db="EMBL/GenBank/DDBJ databases">
        <title>Genome assembly of Hyalangium minutum DSM 14724.</title>
        <authorList>
            <person name="Sharma G."/>
            <person name="Subramanian S."/>
        </authorList>
    </citation>
    <scope>NUCLEOTIDE SEQUENCE [LARGE SCALE GENOMIC DNA]</scope>
    <source>
        <strain evidence="1 2">DSM 14724</strain>
    </source>
</reference>
<evidence type="ECO:0000313" key="2">
    <source>
        <dbReference type="Proteomes" id="UP000028725"/>
    </source>
</evidence>
<evidence type="ECO:0000313" key="1">
    <source>
        <dbReference type="EMBL" id="KFE68152.1"/>
    </source>
</evidence>